<gene>
    <name evidence="1" type="ORF">T23_20750</name>
</gene>
<proteinExistence type="predicted"/>
<dbReference type="EMBL" id="AP028127">
    <property type="protein sequence ID" value="BEH91973.1"/>
    <property type="molecule type" value="Genomic_DNA"/>
</dbReference>
<dbReference type="Proteomes" id="UP001432099">
    <property type="component" value="Chromosome"/>
</dbReference>
<sequence length="87" mass="10830">MEEKKIIPLDNKIKIIYENREMTVELKYILEKDDMLYLYGEKYLIVAIIPCELFCSKEEKEDFLSIINLPTERFKRKFLYWGIWWWK</sequence>
<organism evidence="1 2">
    <name type="scientific">Turicibacter faecis</name>
    <dbReference type="NCBI Taxonomy" id="2963365"/>
    <lineage>
        <taxon>Bacteria</taxon>
        <taxon>Bacillati</taxon>
        <taxon>Bacillota</taxon>
        <taxon>Erysipelotrichia</taxon>
        <taxon>Erysipelotrichales</taxon>
        <taxon>Turicibacteraceae</taxon>
        <taxon>Turicibacter</taxon>
    </lineage>
</organism>
<reference evidence="1" key="1">
    <citation type="journal article" date="2024" name="Int. J. Syst. Evol. Microbiol.">
        <title>Turicibacter faecis sp. nov., isolated from faeces of heart failure mouse model.</title>
        <authorList>
            <person name="Imamura Y."/>
            <person name="Motooka D."/>
            <person name="Nakajima Y."/>
            <person name="Ito S."/>
            <person name="Kitakaze M."/>
            <person name="Iida T."/>
            <person name="Nakamura S."/>
        </authorList>
    </citation>
    <scope>NUCLEOTIDE SEQUENCE</scope>
    <source>
        <strain evidence="1">TC023</strain>
    </source>
</reference>
<name>A0ABN6ZDZ8_9FIRM</name>
<dbReference type="RefSeq" id="WP_338617656.1">
    <property type="nucleotide sequence ID" value="NZ_AP028127.1"/>
</dbReference>
<evidence type="ECO:0000313" key="1">
    <source>
        <dbReference type="EMBL" id="BEH91973.1"/>
    </source>
</evidence>
<evidence type="ECO:0000313" key="2">
    <source>
        <dbReference type="Proteomes" id="UP001432099"/>
    </source>
</evidence>
<accession>A0ABN6ZDZ8</accession>
<keyword evidence="2" id="KW-1185">Reference proteome</keyword>
<protein>
    <submittedName>
        <fullName evidence="1">Uncharacterized protein</fullName>
    </submittedName>
</protein>